<comment type="catalytic activity">
    <reaction evidence="16">
        <text>lipoxin A4 + NAD(+) = 15-oxo-(5S,6R)-dihydroxy-(7E,9E,11Z,13E)-eicosatetraenoate + NADH + H(+)</text>
        <dbReference type="Rhea" id="RHEA:41572"/>
        <dbReference type="ChEBI" id="CHEBI:15378"/>
        <dbReference type="ChEBI" id="CHEBI:57540"/>
        <dbReference type="ChEBI" id="CHEBI:57945"/>
        <dbReference type="ChEBI" id="CHEBI:67026"/>
        <dbReference type="ChEBI" id="CHEBI:78311"/>
    </reaction>
    <physiologicalReaction direction="left-to-right" evidence="16">
        <dbReference type="Rhea" id="RHEA:41573"/>
    </physiologicalReaction>
</comment>
<evidence type="ECO:0000256" key="2">
    <source>
        <dbReference type="ARBA" id="ARBA00023002"/>
    </source>
</evidence>
<evidence type="ECO:0000256" key="18">
    <source>
        <dbReference type="ARBA" id="ARBA00048739"/>
    </source>
</evidence>
<dbReference type="PRINTS" id="PR00080">
    <property type="entry name" value="SDRFAMILY"/>
</dbReference>
<dbReference type="SUPFAM" id="SSF51735">
    <property type="entry name" value="NAD(P)-binding Rossmann-fold domains"/>
    <property type="match status" value="1"/>
</dbReference>
<dbReference type="InterPro" id="IPR002347">
    <property type="entry name" value="SDR_fam"/>
</dbReference>
<comment type="catalytic activity">
    <reaction evidence="14">
        <text>resolvin D1 + NAD(+) = 17-oxoresolvin D1 + NADH + H(+)</text>
        <dbReference type="Rhea" id="RHEA:50128"/>
        <dbReference type="ChEBI" id="CHEBI:15378"/>
        <dbReference type="ChEBI" id="CHEBI:57540"/>
        <dbReference type="ChEBI" id="CHEBI:57945"/>
        <dbReference type="ChEBI" id="CHEBI:132079"/>
        <dbReference type="ChEBI" id="CHEBI:132081"/>
    </reaction>
    <physiologicalReaction direction="left-to-right" evidence="14">
        <dbReference type="Rhea" id="RHEA:50129"/>
    </physiologicalReaction>
</comment>
<comment type="catalytic activity">
    <reaction evidence="20">
        <text>(15S)-hydroxy-(5Z,8Z,11Z,13E)-eicosatetraenoate + NAD(+) = 15-oxo-(5Z,8Z,11Z,13E)-eicosatetraenoate + NADH + H(+)</text>
        <dbReference type="Rhea" id="RHEA:23260"/>
        <dbReference type="ChEBI" id="CHEBI:15378"/>
        <dbReference type="ChEBI" id="CHEBI:57409"/>
        <dbReference type="ChEBI" id="CHEBI:57410"/>
        <dbReference type="ChEBI" id="CHEBI:57540"/>
        <dbReference type="ChEBI" id="CHEBI:57945"/>
        <dbReference type="EC" id="1.1.1.232"/>
    </reaction>
    <physiologicalReaction direction="left-to-right" evidence="20">
        <dbReference type="Rhea" id="RHEA:23261"/>
    </physiologicalReaction>
</comment>
<gene>
    <name evidence="24" type="primary">LOC108665629</name>
</gene>
<evidence type="ECO:0000256" key="6">
    <source>
        <dbReference type="ARBA" id="ARBA00041812"/>
    </source>
</evidence>
<evidence type="ECO:0000256" key="13">
    <source>
        <dbReference type="ARBA" id="ARBA00048144"/>
    </source>
</evidence>
<comment type="similarity">
    <text evidence="1 22">Belongs to the short-chain dehydrogenases/reductases (SDR) family.</text>
</comment>
<keyword evidence="23" id="KW-1185">Reference proteome</keyword>
<dbReference type="RefSeq" id="XP_047735958.1">
    <property type="nucleotide sequence ID" value="XM_047880002.1"/>
</dbReference>
<evidence type="ECO:0000256" key="22">
    <source>
        <dbReference type="RuleBase" id="RU000363"/>
    </source>
</evidence>
<dbReference type="GO" id="GO:0005737">
    <property type="term" value="C:cytoplasm"/>
    <property type="evidence" value="ECO:0007669"/>
    <property type="project" value="TreeGrafter"/>
</dbReference>
<proteinExistence type="inferred from homology"/>
<dbReference type="EC" id="1.1.1.232" evidence="4"/>
<dbReference type="InterPro" id="IPR036291">
    <property type="entry name" value="NAD(P)-bd_dom_sf"/>
</dbReference>
<dbReference type="Proteomes" id="UP000694843">
    <property type="component" value="Unplaced"/>
</dbReference>
<evidence type="ECO:0000256" key="16">
    <source>
        <dbReference type="ARBA" id="ARBA00048535"/>
    </source>
</evidence>
<dbReference type="InterPro" id="IPR020904">
    <property type="entry name" value="Sc_DH/Rdtase_CS"/>
</dbReference>
<evidence type="ECO:0000313" key="23">
    <source>
        <dbReference type="Proteomes" id="UP000694843"/>
    </source>
</evidence>
<dbReference type="OrthoDB" id="6368354at2759"/>
<evidence type="ECO:0000256" key="12">
    <source>
        <dbReference type="ARBA" id="ARBA00048140"/>
    </source>
</evidence>
<evidence type="ECO:0000313" key="24">
    <source>
        <dbReference type="RefSeq" id="XP_047735958.1"/>
    </source>
</evidence>
<evidence type="ECO:0000256" key="11">
    <source>
        <dbReference type="ARBA" id="ARBA00048008"/>
    </source>
</evidence>
<name>A0A979FGW8_HYAAZ</name>
<evidence type="ECO:0000256" key="7">
    <source>
        <dbReference type="ARBA" id="ARBA00042026"/>
    </source>
</evidence>
<organism evidence="23 24">
    <name type="scientific">Hyalella azteca</name>
    <name type="common">Amphipod</name>
    <dbReference type="NCBI Taxonomy" id="294128"/>
    <lineage>
        <taxon>Eukaryota</taxon>
        <taxon>Metazoa</taxon>
        <taxon>Ecdysozoa</taxon>
        <taxon>Arthropoda</taxon>
        <taxon>Crustacea</taxon>
        <taxon>Multicrustacea</taxon>
        <taxon>Malacostraca</taxon>
        <taxon>Eumalacostraca</taxon>
        <taxon>Peracarida</taxon>
        <taxon>Amphipoda</taxon>
        <taxon>Senticaudata</taxon>
        <taxon>Talitrida</taxon>
        <taxon>Talitroidea</taxon>
        <taxon>Hyalellidae</taxon>
        <taxon>Hyalella</taxon>
    </lineage>
</organism>
<comment type="function">
    <text evidence="8">Catalyzes the NAD-dependent dehydrogenation (oxidation) of a broad array of hydroxylated polyunsaturated fatty acids (mainly eicosanoids and docosanoids, including prostaglandins, lipoxins and resolvins), yielding their corresponding keto (oxo) metabolites. Decreases the levels of the pro-proliferative prostaglandins such as prostaglandin E2 (whose activity is increased in cancer because of an increase in the expression of cyclooxygenase 2) and generates oxo-fatty acid products that can profoundly influence cell function by abrogating pro-inflammatory cytokine expression. Converts resolvins E1, D1 and D2 to their oxo products, which represents a mode of resolvin inactivation. Resolvin E1 plays important roles during the resolution phase of acute inflammation, while resolvins D1 and D2 have a unique role in obesity-induced adipose inflammation.</text>
</comment>
<keyword evidence="2" id="KW-0560">Oxidoreductase</keyword>
<dbReference type="OMA" id="TDVARCM"/>
<comment type="catalytic activity">
    <reaction evidence="13">
        <text>(11R)-hydroxy-(5Z,8Z,12E,14Z)-eicosatetraenoate + NAD(+) = 11-oxo-(5Z,8Z,12E,14Z)-eicosatetraenoate + NADH + H(+)</text>
        <dbReference type="Rhea" id="RHEA:48640"/>
        <dbReference type="ChEBI" id="CHEBI:15378"/>
        <dbReference type="ChEBI" id="CHEBI:57540"/>
        <dbReference type="ChEBI" id="CHEBI:57945"/>
        <dbReference type="ChEBI" id="CHEBI:78836"/>
        <dbReference type="ChEBI" id="CHEBI:90697"/>
    </reaction>
    <physiologicalReaction direction="left-to-right" evidence="13">
        <dbReference type="Rhea" id="RHEA:48641"/>
    </physiologicalReaction>
</comment>
<comment type="catalytic activity">
    <reaction evidence="12">
        <text>15-oxo-(5S,6R)-dihydroxy-(7E,9E,11Z)-eicosatrienoate + NADH + H(+) = (5S,6R,15S)-trihydroxy-(7E,9E,11Z)-eicosatrienoate + NAD(+)</text>
        <dbReference type="Rhea" id="RHEA:41596"/>
        <dbReference type="ChEBI" id="CHEBI:15378"/>
        <dbReference type="ChEBI" id="CHEBI:57540"/>
        <dbReference type="ChEBI" id="CHEBI:57945"/>
        <dbReference type="ChEBI" id="CHEBI:78325"/>
        <dbReference type="ChEBI" id="CHEBI:78329"/>
    </reaction>
    <physiologicalReaction direction="left-to-right" evidence="12">
        <dbReference type="Rhea" id="RHEA:41597"/>
    </physiologicalReaction>
</comment>
<comment type="catalytic activity">
    <reaction evidence="19">
        <text>resolvin D2 + NAD(+) = 16-oxoresolvin D2 + NADH + H(+)</text>
        <dbReference type="Rhea" id="RHEA:53588"/>
        <dbReference type="ChEBI" id="CHEBI:15378"/>
        <dbReference type="ChEBI" id="CHEBI:57540"/>
        <dbReference type="ChEBI" id="CHEBI:57945"/>
        <dbReference type="ChEBI" id="CHEBI:133367"/>
        <dbReference type="ChEBI" id="CHEBI:137498"/>
    </reaction>
    <physiologicalReaction direction="left-to-right" evidence="19">
        <dbReference type="Rhea" id="RHEA:53589"/>
    </physiologicalReaction>
</comment>
<evidence type="ECO:0000256" key="15">
    <source>
        <dbReference type="ARBA" id="ARBA00048393"/>
    </source>
</evidence>
<dbReference type="Gene3D" id="3.40.50.720">
    <property type="entry name" value="NAD(P)-binding Rossmann-like Domain"/>
    <property type="match status" value="2"/>
</dbReference>
<comment type="catalytic activity">
    <reaction evidence="15">
        <text>resolvin D2 + NAD(+) = 7-oxoresolvin D2 + NADH + H(+)</text>
        <dbReference type="Rhea" id="RHEA:53584"/>
        <dbReference type="ChEBI" id="CHEBI:15378"/>
        <dbReference type="ChEBI" id="CHEBI:57540"/>
        <dbReference type="ChEBI" id="CHEBI:57945"/>
        <dbReference type="ChEBI" id="CHEBI:133367"/>
        <dbReference type="ChEBI" id="CHEBI:137497"/>
    </reaction>
    <physiologicalReaction direction="left-to-right" evidence="15">
        <dbReference type="Rhea" id="RHEA:53585"/>
    </physiologicalReaction>
</comment>
<dbReference type="PROSITE" id="PS00061">
    <property type="entry name" value="ADH_SHORT"/>
    <property type="match status" value="1"/>
</dbReference>
<evidence type="ECO:0000256" key="3">
    <source>
        <dbReference type="ARBA" id="ARBA00038968"/>
    </source>
</evidence>
<comment type="catalytic activity">
    <reaction evidence="10">
        <text>resolvin D1 + NAD(+) = 8-oxoresolvin D1 + NADH + H(+)</text>
        <dbReference type="Rhea" id="RHEA:50124"/>
        <dbReference type="ChEBI" id="CHEBI:15378"/>
        <dbReference type="ChEBI" id="CHEBI:57540"/>
        <dbReference type="ChEBI" id="CHEBI:57945"/>
        <dbReference type="ChEBI" id="CHEBI:132079"/>
        <dbReference type="ChEBI" id="CHEBI:132080"/>
    </reaction>
    <physiologicalReaction direction="left-to-right" evidence="10">
        <dbReference type="Rhea" id="RHEA:50125"/>
    </physiologicalReaction>
</comment>
<evidence type="ECO:0000256" key="4">
    <source>
        <dbReference type="ARBA" id="ARBA00039060"/>
    </source>
</evidence>
<dbReference type="PANTHER" id="PTHR44229">
    <property type="entry name" value="15-HYDROXYPROSTAGLANDIN DEHYDROGENASE [NAD(+)]"/>
    <property type="match status" value="1"/>
</dbReference>
<dbReference type="GeneID" id="108665629"/>
<comment type="catalytic activity">
    <reaction evidence="18">
        <text>prostaglandin E2 + NAD(+) = 15-oxoprostaglandin E2 + NADH + H(+)</text>
        <dbReference type="Rhea" id="RHEA:11876"/>
        <dbReference type="ChEBI" id="CHEBI:15378"/>
        <dbReference type="ChEBI" id="CHEBI:57400"/>
        <dbReference type="ChEBI" id="CHEBI:57540"/>
        <dbReference type="ChEBI" id="CHEBI:57945"/>
        <dbReference type="ChEBI" id="CHEBI:606564"/>
        <dbReference type="EC" id="1.1.1.141"/>
    </reaction>
    <physiologicalReaction direction="left-to-right" evidence="18">
        <dbReference type="Rhea" id="RHEA:11877"/>
    </physiologicalReaction>
</comment>
<dbReference type="GO" id="GO:0016404">
    <property type="term" value="F:15-hydroxyprostaglandin dehydrogenase (NAD+) activity"/>
    <property type="evidence" value="ECO:0007669"/>
    <property type="project" value="UniProtKB-EC"/>
</dbReference>
<evidence type="ECO:0000256" key="14">
    <source>
        <dbReference type="ARBA" id="ARBA00048170"/>
    </source>
</evidence>
<comment type="catalytic activity">
    <reaction evidence="21">
        <text>resolvin E1 + NAD(+) = 18-oxo-resolvin E1 + NADH + H(+)</text>
        <dbReference type="Rhea" id="RHEA:49244"/>
        <dbReference type="ChEBI" id="CHEBI:15378"/>
        <dbReference type="ChEBI" id="CHEBI:57540"/>
        <dbReference type="ChEBI" id="CHEBI:57945"/>
        <dbReference type="ChEBI" id="CHEBI:91000"/>
        <dbReference type="ChEBI" id="CHEBI:91001"/>
    </reaction>
    <physiologicalReaction direction="left-to-right" evidence="21">
        <dbReference type="Rhea" id="RHEA:49245"/>
    </physiologicalReaction>
</comment>
<dbReference type="PRINTS" id="PR00081">
    <property type="entry name" value="GDHRDH"/>
</dbReference>
<evidence type="ECO:0000256" key="10">
    <source>
        <dbReference type="ARBA" id="ARBA00047672"/>
    </source>
</evidence>
<dbReference type="EC" id="1.1.1.141" evidence="3"/>
<comment type="catalytic activity">
    <reaction evidence="17">
        <text>prostaglandin A1 + NAD(+) = 15-oxo-prostaglandin A1 + NADH + H(+)</text>
        <dbReference type="Rhea" id="RHEA:41263"/>
        <dbReference type="ChEBI" id="CHEBI:15378"/>
        <dbReference type="ChEBI" id="CHEBI:57398"/>
        <dbReference type="ChEBI" id="CHEBI:57540"/>
        <dbReference type="ChEBI" id="CHEBI:57945"/>
        <dbReference type="ChEBI" id="CHEBI:85072"/>
    </reaction>
    <physiologicalReaction direction="left-to-right" evidence="17">
        <dbReference type="Rhea" id="RHEA:41264"/>
    </physiologicalReaction>
</comment>
<evidence type="ECO:0000256" key="1">
    <source>
        <dbReference type="ARBA" id="ARBA00006484"/>
    </source>
</evidence>
<dbReference type="PANTHER" id="PTHR44229:SF4">
    <property type="entry name" value="15-HYDROXYPROSTAGLANDIN DEHYDROGENASE [NAD(+)]"/>
    <property type="match status" value="1"/>
</dbReference>
<evidence type="ECO:0000256" key="21">
    <source>
        <dbReference type="ARBA" id="ARBA00049188"/>
    </source>
</evidence>
<accession>A0A979FGW8</accession>
<comment type="catalytic activity">
    <reaction evidence="9">
        <text>prostaglandin E1 + NAD(+) = 15-oxoprostaglandin E1 + NADH + H(+)</text>
        <dbReference type="Rhea" id="RHEA:16477"/>
        <dbReference type="ChEBI" id="CHEBI:15378"/>
        <dbReference type="ChEBI" id="CHEBI:57397"/>
        <dbReference type="ChEBI" id="CHEBI:57401"/>
        <dbReference type="ChEBI" id="CHEBI:57540"/>
        <dbReference type="ChEBI" id="CHEBI:57945"/>
    </reaction>
    <physiologicalReaction direction="left-to-right" evidence="9">
        <dbReference type="Rhea" id="RHEA:16478"/>
    </physiologicalReaction>
</comment>
<evidence type="ECO:0000256" key="20">
    <source>
        <dbReference type="ARBA" id="ARBA00049151"/>
    </source>
</evidence>
<dbReference type="Pfam" id="PF00106">
    <property type="entry name" value="adh_short"/>
    <property type="match status" value="2"/>
</dbReference>
<evidence type="ECO:0000256" key="17">
    <source>
        <dbReference type="ARBA" id="ARBA00048611"/>
    </source>
</evidence>
<protein>
    <recommendedName>
        <fullName evidence="5">15-hydroxyprostaglandin dehydrogenase [NAD(+)]</fullName>
        <ecNumber evidence="3">1.1.1.141</ecNumber>
        <ecNumber evidence="4">1.1.1.232</ecNumber>
    </recommendedName>
    <alternativeName>
        <fullName evidence="7">Eicosanoid/docosanoid dehydrogenase [NAD(+)]</fullName>
    </alternativeName>
    <alternativeName>
        <fullName evidence="6">Prostaglandin dehydrogenase 1</fullName>
    </alternativeName>
</protein>
<evidence type="ECO:0000256" key="9">
    <source>
        <dbReference type="ARBA" id="ARBA00047325"/>
    </source>
</evidence>
<evidence type="ECO:0000256" key="8">
    <source>
        <dbReference type="ARBA" id="ARBA00045705"/>
    </source>
</evidence>
<dbReference type="AlphaFoldDB" id="A0A979FGW8"/>
<sequence>MEHKVALVTGGARGLGRAIAERLLDNGLKVCIADIMEETGRAAAQELATKYGEERVAFECCDTSVEQQFSDAWTRCEEQLGKLDLLGGYITGSLLAFERMRSVGDDAPGVGGTVINVASIAAIKTLPFGPIYSATKSGVVGLSRALGHPLHHSLTGVKVLCLCPSLISGTPFLQCAMEKAFSPAVAKALQAAGGKIKPLTVPEVVEAFSKLLEEEVNGSVLVVEAGKEPYYSLPEIPS</sequence>
<dbReference type="KEGG" id="hazt:108665629"/>
<reference evidence="24" key="1">
    <citation type="submission" date="2025-08" db="UniProtKB">
        <authorList>
            <consortium name="RefSeq"/>
        </authorList>
    </citation>
    <scope>IDENTIFICATION</scope>
    <source>
        <tissue evidence="24">Whole organism</tissue>
    </source>
</reference>
<comment type="catalytic activity">
    <reaction evidence="11">
        <text>14-hydroxy-(4Z,7Z,10Z,12E,16Z,19Z)-docosahexaenoate + NAD(+) = 14-oxo-(4Z,7Z,10Z,12E,16Z,19Z)-docosahexaenoate + NADH + H(+)</text>
        <dbReference type="Rhea" id="RHEA:48952"/>
        <dbReference type="ChEBI" id="CHEBI:15378"/>
        <dbReference type="ChEBI" id="CHEBI:57540"/>
        <dbReference type="ChEBI" id="CHEBI:57945"/>
        <dbReference type="ChEBI" id="CHEBI:90866"/>
        <dbReference type="ChEBI" id="CHEBI:90867"/>
    </reaction>
    <physiologicalReaction direction="left-to-right" evidence="11">
        <dbReference type="Rhea" id="RHEA:48953"/>
    </physiologicalReaction>
</comment>
<evidence type="ECO:0000256" key="5">
    <source>
        <dbReference type="ARBA" id="ARBA00040276"/>
    </source>
</evidence>
<evidence type="ECO:0000256" key="19">
    <source>
        <dbReference type="ARBA" id="ARBA00048921"/>
    </source>
</evidence>
<dbReference type="GO" id="GO:0047034">
    <property type="term" value="F:15-hydroxyicosatetraenoate dehydrogenase activity"/>
    <property type="evidence" value="ECO:0007669"/>
    <property type="project" value="UniProtKB-EC"/>
</dbReference>